<dbReference type="NCBIfam" id="TIGR00260">
    <property type="entry name" value="thrC"/>
    <property type="match status" value="1"/>
</dbReference>
<dbReference type="Pfam" id="PF00291">
    <property type="entry name" value="PALP"/>
    <property type="match status" value="1"/>
</dbReference>
<evidence type="ECO:0000256" key="3">
    <source>
        <dbReference type="ARBA" id="ARBA00022898"/>
    </source>
</evidence>
<dbReference type="SUPFAM" id="SSF53686">
    <property type="entry name" value="Tryptophan synthase beta subunit-like PLP-dependent enzymes"/>
    <property type="match status" value="1"/>
</dbReference>
<dbReference type="Gene3D" id="3.40.50.1100">
    <property type="match status" value="2"/>
</dbReference>
<gene>
    <name evidence="5" type="ORF">S01H1_07753</name>
</gene>
<dbReference type="InterPro" id="IPR001926">
    <property type="entry name" value="TrpB-like_PALP"/>
</dbReference>
<feature type="non-terminal residue" evidence="5">
    <location>
        <position position="1"/>
    </location>
</feature>
<dbReference type="Pfam" id="PF24857">
    <property type="entry name" value="THR4_C"/>
    <property type="match status" value="1"/>
</dbReference>
<dbReference type="InterPro" id="IPR051166">
    <property type="entry name" value="Threonine_Synthase"/>
</dbReference>
<dbReference type="PANTHER" id="PTHR42690">
    <property type="entry name" value="THREONINE SYNTHASE FAMILY MEMBER"/>
    <property type="match status" value="1"/>
</dbReference>
<comment type="caution">
    <text evidence="5">The sequence shown here is derived from an EMBL/GenBank/DDBJ whole genome shotgun (WGS) entry which is preliminary data.</text>
</comment>
<dbReference type="InterPro" id="IPR004450">
    <property type="entry name" value="Thr_synthase-like"/>
</dbReference>
<evidence type="ECO:0000313" key="5">
    <source>
        <dbReference type="EMBL" id="GAF71177.1"/>
    </source>
</evidence>
<dbReference type="PANTHER" id="PTHR42690:SF1">
    <property type="entry name" value="THREONINE SYNTHASE-LIKE 2"/>
    <property type="match status" value="1"/>
</dbReference>
<evidence type="ECO:0000259" key="4">
    <source>
        <dbReference type="Pfam" id="PF00291"/>
    </source>
</evidence>
<feature type="domain" description="Tryptophan synthase beta chain-like PALP" evidence="4">
    <location>
        <begin position="8"/>
        <end position="178"/>
    </location>
</feature>
<dbReference type="AlphaFoldDB" id="X0S5G9"/>
<sequence>LRDREVVDVFIFHPAGRVSEVQRRQMTTVNAANIHNIALEGTFDDCQDMVKALFADEVLRDELRFSAVNSINWARLMAQVVYYVVAATRLSDRGPALSFVVPTGNFGNVFSGWVARRMGVPISQLVVATNRNDILTRFFETGTMQTHGVEPTISPSMDIEVSSNLERLLFELFGRDGEAIADLLTDFRETGAVSVPAERLAVASEILTAIRVDEAATRATIERYHERHDLIVDPHTAVGLDAAERAAADPAVPQVTMATAHPAKFPDAVEAATGIRPTLPDRLADLFDRPEHYAKLPVDQSTVTAHLRETLAG</sequence>
<keyword evidence="3" id="KW-0663">Pyridoxal phosphate</keyword>
<proteinExistence type="inferred from homology"/>
<evidence type="ECO:0000256" key="2">
    <source>
        <dbReference type="ARBA" id="ARBA00005517"/>
    </source>
</evidence>
<name>X0S5G9_9ZZZZ</name>
<dbReference type="InterPro" id="IPR036052">
    <property type="entry name" value="TrpB-like_PALP_sf"/>
</dbReference>
<protein>
    <recommendedName>
        <fullName evidence="4">Tryptophan synthase beta chain-like PALP domain-containing protein</fullName>
    </recommendedName>
</protein>
<comment type="similarity">
    <text evidence="2">Belongs to the threonine synthase family.</text>
</comment>
<reference evidence="5" key="1">
    <citation type="journal article" date="2014" name="Front. Microbiol.">
        <title>High frequency of phylogenetically diverse reductive dehalogenase-homologous genes in deep subseafloor sedimentary metagenomes.</title>
        <authorList>
            <person name="Kawai M."/>
            <person name="Futagami T."/>
            <person name="Toyoda A."/>
            <person name="Takaki Y."/>
            <person name="Nishi S."/>
            <person name="Hori S."/>
            <person name="Arai W."/>
            <person name="Tsubouchi T."/>
            <person name="Morono Y."/>
            <person name="Uchiyama I."/>
            <person name="Ito T."/>
            <person name="Fujiyama A."/>
            <person name="Inagaki F."/>
            <person name="Takami H."/>
        </authorList>
    </citation>
    <scope>NUCLEOTIDE SEQUENCE</scope>
    <source>
        <strain evidence="5">Expedition CK06-06</strain>
    </source>
</reference>
<comment type="cofactor">
    <cofactor evidence="1">
        <name>pyridoxal 5'-phosphate</name>
        <dbReference type="ChEBI" id="CHEBI:597326"/>
    </cofactor>
</comment>
<dbReference type="EMBL" id="BARS01003982">
    <property type="protein sequence ID" value="GAF71177.1"/>
    <property type="molecule type" value="Genomic_DNA"/>
</dbReference>
<accession>X0S5G9</accession>
<organism evidence="5">
    <name type="scientific">marine sediment metagenome</name>
    <dbReference type="NCBI Taxonomy" id="412755"/>
    <lineage>
        <taxon>unclassified sequences</taxon>
        <taxon>metagenomes</taxon>
        <taxon>ecological metagenomes</taxon>
    </lineage>
</organism>
<evidence type="ECO:0000256" key="1">
    <source>
        <dbReference type="ARBA" id="ARBA00001933"/>
    </source>
</evidence>